<dbReference type="SUPFAM" id="SSF103506">
    <property type="entry name" value="Mitochondrial carrier"/>
    <property type="match status" value="1"/>
</dbReference>
<evidence type="ECO:0000256" key="7">
    <source>
        <dbReference type="ARBA" id="ARBA00022989"/>
    </source>
</evidence>
<evidence type="ECO:0000256" key="10">
    <source>
        <dbReference type="PROSITE-ProRule" id="PRU00282"/>
    </source>
</evidence>
<keyword evidence="15" id="KW-1185">Reference proteome</keyword>
<keyword evidence="7 12" id="KW-1133">Transmembrane helix</keyword>
<sequence>MFVVVPPPLLLLLLLLTTVRPAGSSAFGYTFGGGGGGHVRTDQQEALLPWYHHPSMEIPYFWGCAAAGAVSTAVSHSAVLPLDVLKTKMQSDVALKGLSTPRALRRIIRRDGPSQLLAGFSANAIGYFSQGALKFGLYERGKVYFSELLERRYPGIDASENRWRVPIWIASSACAEVVASLALCPMEATKIRMVTDSAYARNALGAFRRILGEEGLPALYRGVTPIMIRQVPYTVAKLAGYEALSLCFGGGLAAGVVAGALAAAVSQPGDVILSKLCGGSKVARLETCYLSAGAVVQSVSLRELFVGLTPRATMCAAICAGQFFLYEALRPPKPLLSTDDQMSVLAR</sequence>
<dbReference type="EMBL" id="JAQMWT010000408">
    <property type="protein sequence ID" value="KAJ8601664.1"/>
    <property type="molecule type" value="Genomic_DNA"/>
</dbReference>
<evidence type="ECO:0000313" key="15">
    <source>
        <dbReference type="Proteomes" id="UP001230188"/>
    </source>
</evidence>
<dbReference type="AlphaFoldDB" id="A0AAD7XKN0"/>
<keyword evidence="4 10" id="KW-0812">Transmembrane</keyword>
<dbReference type="GO" id="GO:0005743">
    <property type="term" value="C:mitochondrial inner membrane"/>
    <property type="evidence" value="ECO:0007669"/>
    <property type="project" value="UniProtKB-SubCell"/>
</dbReference>
<keyword evidence="5" id="KW-0677">Repeat</keyword>
<organism evidence="14 15">
    <name type="scientific">Chrysophaeum taylorii</name>
    <dbReference type="NCBI Taxonomy" id="2483200"/>
    <lineage>
        <taxon>Eukaryota</taxon>
        <taxon>Sar</taxon>
        <taxon>Stramenopiles</taxon>
        <taxon>Ochrophyta</taxon>
        <taxon>Pelagophyceae</taxon>
        <taxon>Pelagomonadales</taxon>
        <taxon>Pelagomonadaceae</taxon>
        <taxon>Chrysophaeum</taxon>
    </lineage>
</organism>
<feature type="signal peptide" evidence="13">
    <location>
        <begin position="1"/>
        <end position="24"/>
    </location>
</feature>
<evidence type="ECO:0000256" key="4">
    <source>
        <dbReference type="ARBA" id="ARBA00022692"/>
    </source>
</evidence>
<evidence type="ECO:0000256" key="9">
    <source>
        <dbReference type="ARBA" id="ARBA00023136"/>
    </source>
</evidence>
<dbReference type="Gene3D" id="1.50.40.10">
    <property type="entry name" value="Mitochondrial carrier domain"/>
    <property type="match status" value="1"/>
</dbReference>
<reference evidence="14" key="1">
    <citation type="submission" date="2023-01" db="EMBL/GenBank/DDBJ databases">
        <title>Metagenome sequencing of chrysophaentin producing Chrysophaeum taylorii.</title>
        <authorList>
            <person name="Davison J."/>
            <person name="Bewley C."/>
        </authorList>
    </citation>
    <scope>NUCLEOTIDE SEQUENCE</scope>
    <source>
        <strain evidence="14">NIES-1699</strain>
    </source>
</reference>
<dbReference type="InterPro" id="IPR044677">
    <property type="entry name" value="SLC25A3/Pic2/Mir1-like"/>
</dbReference>
<evidence type="ECO:0000256" key="8">
    <source>
        <dbReference type="ARBA" id="ARBA00023128"/>
    </source>
</evidence>
<evidence type="ECO:0000313" key="14">
    <source>
        <dbReference type="EMBL" id="KAJ8601664.1"/>
    </source>
</evidence>
<feature type="repeat" description="Solcar" evidence="10">
    <location>
        <begin position="59"/>
        <end position="144"/>
    </location>
</feature>
<dbReference type="GO" id="GO:1990547">
    <property type="term" value="P:mitochondrial phosphate ion transmembrane transport"/>
    <property type="evidence" value="ECO:0007669"/>
    <property type="project" value="InterPro"/>
</dbReference>
<dbReference type="PANTHER" id="PTHR45671:SF12">
    <property type="entry name" value="MITOCHONDRIAL PHOSPHATE CARRIER PROTEIN"/>
    <property type="match status" value="1"/>
</dbReference>
<evidence type="ECO:0000256" key="11">
    <source>
        <dbReference type="RuleBase" id="RU000488"/>
    </source>
</evidence>
<dbReference type="GO" id="GO:0005315">
    <property type="term" value="F:phosphate transmembrane transporter activity"/>
    <property type="evidence" value="ECO:0007669"/>
    <property type="project" value="InterPro"/>
</dbReference>
<gene>
    <name evidence="14" type="ORF">CTAYLR_007458</name>
</gene>
<keyword evidence="13" id="KW-0732">Signal</keyword>
<evidence type="ECO:0000256" key="1">
    <source>
        <dbReference type="ARBA" id="ARBA00004448"/>
    </source>
</evidence>
<comment type="subcellular location">
    <subcellularLocation>
        <location evidence="1">Mitochondrion inner membrane</location>
        <topology evidence="1">Multi-pass membrane protein</topology>
    </subcellularLocation>
</comment>
<dbReference type="PROSITE" id="PS50920">
    <property type="entry name" value="SOLCAR"/>
    <property type="match status" value="3"/>
</dbReference>
<dbReference type="Pfam" id="PF00153">
    <property type="entry name" value="Mito_carr"/>
    <property type="match status" value="3"/>
</dbReference>
<evidence type="ECO:0000256" key="5">
    <source>
        <dbReference type="ARBA" id="ARBA00022737"/>
    </source>
</evidence>
<keyword evidence="3 11" id="KW-0813">Transport</keyword>
<comment type="similarity">
    <text evidence="2 11">Belongs to the mitochondrial carrier (TC 2.A.29) family.</text>
</comment>
<dbReference type="PRINTS" id="PR00926">
    <property type="entry name" value="MITOCARRIER"/>
</dbReference>
<feature type="repeat" description="Solcar" evidence="10">
    <location>
        <begin position="163"/>
        <end position="247"/>
    </location>
</feature>
<evidence type="ECO:0008006" key="16">
    <source>
        <dbReference type="Google" id="ProtNLM"/>
    </source>
</evidence>
<keyword evidence="8" id="KW-0496">Mitochondrion</keyword>
<feature type="repeat" description="Solcar" evidence="10">
    <location>
        <begin position="250"/>
        <end position="332"/>
    </location>
</feature>
<dbReference type="Proteomes" id="UP001230188">
    <property type="component" value="Unassembled WGS sequence"/>
</dbReference>
<comment type="caution">
    <text evidence="14">The sequence shown here is derived from an EMBL/GenBank/DDBJ whole genome shotgun (WGS) entry which is preliminary data.</text>
</comment>
<evidence type="ECO:0000256" key="6">
    <source>
        <dbReference type="ARBA" id="ARBA00022792"/>
    </source>
</evidence>
<evidence type="ECO:0000256" key="13">
    <source>
        <dbReference type="SAM" id="SignalP"/>
    </source>
</evidence>
<protein>
    <recommendedName>
        <fullName evidence="16">Mitochondrial carrier protein</fullName>
    </recommendedName>
</protein>
<evidence type="ECO:0000256" key="2">
    <source>
        <dbReference type="ARBA" id="ARBA00006375"/>
    </source>
</evidence>
<evidence type="ECO:0000256" key="3">
    <source>
        <dbReference type="ARBA" id="ARBA00022448"/>
    </source>
</evidence>
<dbReference type="InterPro" id="IPR023395">
    <property type="entry name" value="MCP_dom_sf"/>
</dbReference>
<dbReference type="InterPro" id="IPR002067">
    <property type="entry name" value="MCP"/>
</dbReference>
<name>A0AAD7XKN0_9STRA</name>
<keyword evidence="9 10" id="KW-0472">Membrane</keyword>
<accession>A0AAD7XKN0</accession>
<dbReference type="PANTHER" id="PTHR45671">
    <property type="entry name" value="SOLUTE CARRIER FAMILY 25 (MITOCHONDRIAL CARRIER PHOSPHATE CARRIER), MEMBER 3, LIKE-RELATED-RELATED"/>
    <property type="match status" value="1"/>
</dbReference>
<keyword evidence="6" id="KW-0999">Mitochondrion inner membrane</keyword>
<feature type="chain" id="PRO_5041982584" description="Mitochondrial carrier protein" evidence="13">
    <location>
        <begin position="25"/>
        <end position="347"/>
    </location>
</feature>
<feature type="transmembrane region" description="Helical" evidence="12">
    <location>
        <begin position="60"/>
        <end position="82"/>
    </location>
</feature>
<proteinExistence type="inferred from homology"/>
<evidence type="ECO:0000256" key="12">
    <source>
        <dbReference type="SAM" id="Phobius"/>
    </source>
</evidence>
<dbReference type="InterPro" id="IPR018108">
    <property type="entry name" value="MCP_transmembrane"/>
</dbReference>